<accession>A0A915HV40</accession>
<feature type="transmembrane region" description="Helical" evidence="1">
    <location>
        <begin position="70"/>
        <end position="92"/>
    </location>
</feature>
<name>A0A915HV40_ROMCU</name>
<keyword evidence="2" id="KW-1185">Reference proteome</keyword>
<evidence type="ECO:0000313" key="3">
    <source>
        <dbReference type="WBParaSite" id="nRc.2.0.1.t05406-RA"/>
    </source>
</evidence>
<proteinExistence type="predicted"/>
<feature type="transmembrane region" description="Helical" evidence="1">
    <location>
        <begin position="262"/>
        <end position="295"/>
    </location>
</feature>
<evidence type="ECO:0000256" key="1">
    <source>
        <dbReference type="SAM" id="Phobius"/>
    </source>
</evidence>
<feature type="transmembrane region" description="Helical" evidence="1">
    <location>
        <begin position="218"/>
        <end position="241"/>
    </location>
</feature>
<dbReference type="Gene3D" id="1.20.140.150">
    <property type="match status" value="1"/>
</dbReference>
<dbReference type="AlphaFoldDB" id="A0A915HV40"/>
<keyword evidence="1" id="KW-0812">Transmembrane</keyword>
<sequence>MAAPAYAASYKPKMDVQKSTIKVYPGDPESLTLDYNFGDQAAPANGHTFRNSNARRNGNGNGDTCTPGNLVTGIFGFFVLFSAGGLLITSLFTHHWIEETFETGGNIFSYQMTHGLYEICSKKFVMGQRIQFLPSVNENPEQFKRAWDTYYGYTCTNRFESDCKDSECQLIETMLKDKRQSNSHWEIICLSLMCVSCGLTILILFLYAFLYVKFPSLLAFFTLAGACCSCALLITFSSYYATSTFMTPRDNDILFRAMLSKTNYYGFSFWLACGGSALQFFAFLLLALQVISMFMTKVRFIND</sequence>
<protein>
    <submittedName>
        <fullName evidence="3">Uncharacterized protein</fullName>
    </submittedName>
</protein>
<dbReference type="WBParaSite" id="nRc.2.0.1.t05406-RA">
    <property type="protein sequence ID" value="nRc.2.0.1.t05406-RA"/>
    <property type="gene ID" value="nRc.2.0.1.g05406"/>
</dbReference>
<feature type="transmembrane region" description="Helical" evidence="1">
    <location>
        <begin position="187"/>
        <end position="212"/>
    </location>
</feature>
<keyword evidence="1" id="KW-1133">Transmembrane helix</keyword>
<reference evidence="3" key="1">
    <citation type="submission" date="2022-11" db="UniProtKB">
        <authorList>
            <consortium name="WormBaseParasite"/>
        </authorList>
    </citation>
    <scope>IDENTIFICATION</scope>
</reference>
<evidence type="ECO:0000313" key="2">
    <source>
        <dbReference type="Proteomes" id="UP000887565"/>
    </source>
</evidence>
<dbReference type="Proteomes" id="UP000887565">
    <property type="component" value="Unplaced"/>
</dbReference>
<organism evidence="2 3">
    <name type="scientific">Romanomermis culicivorax</name>
    <name type="common">Nematode worm</name>
    <dbReference type="NCBI Taxonomy" id="13658"/>
    <lineage>
        <taxon>Eukaryota</taxon>
        <taxon>Metazoa</taxon>
        <taxon>Ecdysozoa</taxon>
        <taxon>Nematoda</taxon>
        <taxon>Enoplea</taxon>
        <taxon>Dorylaimia</taxon>
        <taxon>Mermithida</taxon>
        <taxon>Mermithoidea</taxon>
        <taxon>Mermithidae</taxon>
        <taxon>Romanomermis</taxon>
    </lineage>
</organism>
<keyword evidence="1" id="KW-0472">Membrane</keyword>